<dbReference type="Proteomes" id="UP000231246">
    <property type="component" value="Unassembled WGS sequence"/>
</dbReference>
<proteinExistence type="predicted"/>
<gene>
    <name evidence="1" type="ORF">COW99_02235</name>
</gene>
<accession>A0A2H0BW14</accession>
<dbReference type="EMBL" id="PCTA01000015">
    <property type="protein sequence ID" value="PIP61821.1"/>
    <property type="molecule type" value="Genomic_DNA"/>
</dbReference>
<organism evidence="1 2">
    <name type="scientific">Candidatus Roizmanbacteria bacterium CG22_combo_CG10-13_8_21_14_all_38_20</name>
    <dbReference type="NCBI Taxonomy" id="1974862"/>
    <lineage>
        <taxon>Bacteria</taxon>
        <taxon>Candidatus Roizmaniibacteriota</taxon>
    </lineage>
</organism>
<sequence>MLQEGDKTLPLNVLAQAEVQAYEAARPDGSPIITTAIIRDIELQIHNTAQAIPVLGESA</sequence>
<name>A0A2H0BW14_9BACT</name>
<dbReference type="AlphaFoldDB" id="A0A2H0BW14"/>
<reference evidence="1 2" key="1">
    <citation type="submission" date="2017-09" db="EMBL/GenBank/DDBJ databases">
        <title>Depth-based differentiation of microbial function through sediment-hosted aquifers and enrichment of novel symbionts in the deep terrestrial subsurface.</title>
        <authorList>
            <person name="Probst A.J."/>
            <person name="Ladd B."/>
            <person name="Jarett J.K."/>
            <person name="Geller-Mcgrath D.E."/>
            <person name="Sieber C.M."/>
            <person name="Emerson J.B."/>
            <person name="Anantharaman K."/>
            <person name="Thomas B.C."/>
            <person name="Malmstrom R."/>
            <person name="Stieglmeier M."/>
            <person name="Klingl A."/>
            <person name="Woyke T."/>
            <person name="Ryan C.M."/>
            <person name="Banfield J.F."/>
        </authorList>
    </citation>
    <scope>NUCLEOTIDE SEQUENCE [LARGE SCALE GENOMIC DNA]</scope>
    <source>
        <strain evidence="1">CG22_combo_CG10-13_8_21_14_all_38_20</strain>
    </source>
</reference>
<protein>
    <submittedName>
        <fullName evidence="1">Uncharacterized protein</fullName>
    </submittedName>
</protein>
<comment type="caution">
    <text evidence="1">The sequence shown here is derived from an EMBL/GenBank/DDBJ whole genome shotgun (WGS) entry which is preliminary data.</text>
</comment>
<evidence type="ECO:0000313" key="2">
    <source>
        <dbReference type="Proteomes" id="UP000231246"/>
    </source>
</evidence>
<evidence type="ECO:0000313" key="1">
    <source>
        <dbReference type="EMBL" id="PIP61821.1"/>
    </source>
</evidence>